<evidence type="ECO:0000259" key="1">
    <source>
        <dbReference type="Pfam" id="PF13712"/>
    </source>
</evidence>
<accession>A0A6J5LCF2</accession>
<gene>
    <name evidence="2" type="ORF">UFOVP127_25</name>
    <name evidence="3" type="ORF">UFOVP276_131</name>
</gene>
<dbReference type="Gene3D" id="3.90.550.10">
    <property type="entry name" value="Spore Coat Polysaccharide Biosynthesis Protein SpsA, Chain A"/>
    <property type="match status" value="1"/>
</dbReference>
<feature type="domain" description="Streptomycin biosynthesis protein StrF" evidence="1">
    <location>
        <begin position="35"/>
        <end position="192"/>
    </location>
</feature>
<dbReference type="SUPFAM" id="SSF53335">
    <property type="entry name" value="S-adenosyl-L-methionine-dependent methyltransferases"/>
    <property type="match status" value="1"/>
</dbReference>
<dbReference type="GO" id="GO:0032259">
    <property type="term" value="P:methylation"/>
    <property type="evidence" value="ECO:0007669"/>
    <property type="project" value="UniProtKB-KW"/>
</dbReference>
<dbReference type="EMBL" id="LR796294">
    <property type="protein sequence ID" value="CAB4135175.1"/>
    <property type="molecule type" value="Genomic_DNA"/>
</dbReference>
<dbReference type="InterPro" id="IPR029063">
    <property type="entry name" value="SAM-dependent_MTases_sf"/>
</dbReference>
<dbReference type="InterPro" id="IPR059123">
    <property type="entry name" value="StrF_dom"/>
</dbReference>
<keyword evidence="2" id="KW-0808">Transferase</keyword>
<evidence type="ECO:0000313" key="3">
    <source>
        <dbReference type="EMBL" id="CAB4135175.1"/>
    </source>
</evidence>
<evidence type="ECO:0000313" key="2">
    <source>
        <dbReference type="EMBL" id="CAB4130817.1"/>
    </source>
</evidence>
<dbReference type="Pfam" id="PF13712">
    <property type="entry name" value="Glyco_tranf_2_5"/>
    <property type="match status" value="1"/>
</dbReference>
<dbReference type="EMBL" id="LR796249">
    <property type="protein sequence ID" value="CAB4130817.1"/>
    <property type="molecule type" value="Genomic_DNA"/>
</dbReference>
<dbReference type="InterPro" id="IPR029044">
    <property type="entry name" value="Nucleotide-diphossugar_trans"/>
</dbReference>
<dbReference type="GO" id="GO:0008168">
    <property type="term" value="F:methyltransferase activity"/>
    <property type="evidence" value="ECO:0007669"/>
    <property type="project" value="UniProtKB-KW"/>
</dbReference>
<proteinExistence type="predicted"/>
<reference evidence="2" key="1">
    <citation type="submission" date="2020-04" db="EMBL/GenBank/DDBJ databases">
        <authorList>
            <person name="Chiriac C."/>
            <person name="Salcher M."/>
            <person name="Ghai R."/>
            <person name="Kavagutti S V."/>
        </authorList>
    </citation>
    <scope>NUCLEOTIDE SEQUENCE</scope>
</reference>
<dbReference type="Gene3D" id="3.40.50.150">
    <property type="entry name" value="Vaccinia Virus protein VP39"/>
    <property type="match status" value="1"/>
</dbReference>
<dbReference type="Pfam" id="PF13578">
    <property type="entry name" value="Methyltransf_24"/>
    <property type="match status" value="1"/>
</dbReference>
<name>A0A6J5LCF2_9CAUD</name>
<keyword evidence="2" id="KW-0489">Methyltransferase</keyword>
<protein>
    <submittedName>
        <fullName evidence="2">Methyltransferase domain containing protein</fullName>
    </submittedName>
</protein>
<organism evidence="2">
    <name type="scientific">uncultured Caudovirales phage</name>
    <dbReference type="NCBI Taxonomy" id="2100421"/>
    <lineage>
        <taxon>Viruses</taxon>
        <taxon>Duplodnaviria</taxon>
        <taxon>Heunggongvirae</taxon>
        <taxon>Uroviricota</taxon>
        <taxon>Caudoviricetes</taxon>
        <taxon>Peduoviridae</taxon>
        <taxon>Maltschvirus</taxon>
        <taxon>Maltschvirus maltsch</taxon>
    </lineage>
</organism>
<sequence>MSTAPAFVIASRKTEDATQLSTQLQGHPQCILTMPSIFEAYEAGRECFQGRTNKIVYLHDDVIILDLEQFLNAINGLERPGLYGVIGGANPETLEHGWWWEKDPWYGAVVQGGKEDSPSIFASSYAATPVSWLDGLCLITVDQQWSWTLPGNPTRLWHGYDLFASKMTAKSGGAVEVISQPENSPLLQHNGFGRMDGANDGISIVRALTRTLEERRDFPNISQHIPRLRDEAHGIILELGCREGVSTGALLEGLDSKGEGFLLSVDIDDCSQIWKGHPRWKFFHGESTNVAGIINALNEAGIPPIVSVLFIDSEHTYNLCSQELRTWYPYMKPNGTIILHDTEEFPEVYKAIEDFIAETGNITHEFIRGCNGLSVLKLSISSTG</sequence>